<feature type="compositionally biased region" description="Polar residues" evidence="1">
    <location>
        <begin position="340"/>
        <end position="357"/>
    </location>
</feature>
<feature type="compositionally biased region" description="Low complexity" evidence="1">
    <location>
        <begin position="476"/>
        <end position="487"/>
    </location>
</feature>
<feature type="compositionally biased region" description="Polar residues" evidence="1">
    <location>
        <begin position="305"/>
        <end position="324"/>
    </location>
</feature>
<name>A0A6A6DGT3_9PEZI</name>
<evidence type="ECO:0000313" key="2">
    <source>
        <dbReference type="EMBL" id="KAF2177602.1"/>
    </source>
</evidence>
<evidence type="ECO:0000256" key="1">
    <source>
        <dbReference type="SAM" id="MobiDB-lite"/>
    </source>
</evidence>
<feature type="region of interest" description="Disordered" evidence="1">
    <location>
        <begin position="470"/>
        <end position="491"/>
    </location>
</feature>
<evidence type="ECO:0000313" key="3">
    <source>
        <dbReference type="Proteomes" id="UP000800200"/>
    </source>
</evidence>
<feature type="region of interest" description="Disordered" evidence="1">
    <location>
        <begin position="53"/>
        <end position="104"/>
    </location>
</feature>
<reference evidence="2" key="1">
    <citation type="journal article" date="2020" name="Stud. Mycol.">
        <title>101 Dothideomycetes genomes: a test case for predicting lifestyles and emergence of pathogens.</title>
        <authorList>
            <person name="Haridas S."/>
            <person name="Albert R."/>
            <person name="Binder M."/>
            <person name="Bloem J."/>
            <person name="Labutti K."/>
            <person name="Salamov A."/>
            <person name="Andreopoulos B."/>
            <person name="Baker S."/>
            <person name="Barry K."/>
            <person name="Bills G."/>
            <person name="Bluhm B."/>
            <person name="Cannon C."/>
            <person name="Castanera R."/>
            <person name="Culley D."/>
            <person name="Daum C."/>
            <person name="Ezra D."/>
            <person name="Gonzalez J."/>
            <person name="Henrissat B."/>
            <person name="Kuo A."/>
            <person name="Liang C."/>
            <person name="Lipzen A."/>
            <person name="Lutzoni F."/>
            <person name="Magnuson J."/>
            <person name="Mondo S."/>
            <person name="Nolan M."/>
            <person name="Ohm R."/>
            <person name="Pangilinan J."/>
            <person name="Park H.-J."/>
            <person name="Ramirez L."/>
            <person name="Alfaro M."/>
            <person name="Sun H."/>
            <person name="Tritt A."/>
            <person name="Yoshinaga Y."/>
            <person name="Zwiers L.-H."/>
            <person name="Turgeon B."/>
            <person name="Goodwin S."/>
            <person name="Spatafora J."/>
            <person name="Crous P."/>
            <person name="Grigoriev I."/>
        </authorList>
    </citation>
    <scope>NUCLEOTIDE SEQUENCE</scope>
    <source>
        <strain evidence="2">CBS 207.26</strain>
    </source>
</reference>
<dbReference type="OrthoDB" id="3685818at2759"/>
<feature type="region of interest" description="Disordered" evidence="1">
    <location>
        <begin position="295"/>
        <end position="382"/>
    </location>
</feature>
<gene>
    <name evidence="2" type="ORF">K469DRAFT_696525</name>
</gene>
<feature type="region of interest" description="Disordered" evidence="1">
    <location>
        <begin position="123"/>
        <end position="168"/>
    </location>
</feature>
<dbReference type="AlphaFoldDB" id="A0A6A6DGT3"/>
<proteinExistence type="predicted"/>
<sequence length="781" mass="87245">MPPHGLYQMPRHHLVPLNSFKKRPVYSTMDYNEDSLSDNAVLGAVQAPKPAVVSKYPISDRKEHQKEIKHDKHSKSKEDKKARKERKKVYRNRHAHGKEAHASNLPVMKDTMMSTTSAIAHTTLPQLTPPAPNASRSSAISRTGPDHTGTEPAPEDLANDPFIHIRPLERQREEERKRKYGDAYIPQPPLVFSTDWESVLYTRTPTKPSTHVAPAGNVAKSIAAQGNVDIWVGAEVADAVKDAVYGVGTQFGLQAGQNQWKDTESKKSSCSEHDGKIDEEEANVNLVGKLKDKIGTVKKGGEPNVQLSVVQPPTSERSASSAPNPQKKREKSPVEMIAKNMNSMVPDTPTPCRTSSGAMEIGKPKEHMDMKPASTPRQTPVPFPVLSQKLPARKTPVPLPVVSQKQGAKKKHNENIGSSKDAKKTTSAAATTTLSPIATTKSRNTHGPLPSTKRDFDLIFELAKATFPTSTKDFTPSETTPAATEPSSPIPACFDRVPKPYDDPFKNDVFVQHEEKKKKRREKHDEASSEAFSNRFHHSQKSVNFSDEQDYSDEYVAWKQKHVTNKTIPCLDVGSGCTPKKEEMILLGMEDTKLTSREQKSRDAMRNADERVQQADDFLRMSIRARVPVPIGVVDGRWKLYCVKYANQHFDRYSDGKRTLIINESHMDDGTYTAKLLLPPRGFVYYISSFSPPPHASFRTTIIKTAAEGYPLEVMFLGNGYLKLRVDINLMLKGKPAKKNGKPKYMEFVGVHNDALLWAEEKDEIEEEVKRLWPHLGGYDD</sequence>
<feature type="compositionally biased region" description="Basic and acidic residues" evidence="1">
    <location>
        <begin position="58"/>
        <end position="82"/>
    </location>
</feature>
<dbReference type="EMBL" id="ML994686">
    <property type="protein sequence ID" value="KAF2177602.1"/>
    <property type="molecule type" value="Genomic_DNA"/>
</dbReference>
<feature type="compositionally biased region" description="Low complexity" evidence="1">
    <location>
        <begin position="425"/>
        <end position="442"/>
    </location>
</feature>
<feature type="compositionally biased region" description="Basic residues" evidence="1">
    <location>
        <begin position="83"/>
        <end position="96"/>
    </location>
</feature>
<dbReference type="Proteomes" id="UP000800200">
    <property type="component" value="Unassembled WGS sequence"/>
</dbReference>
<keyword evidence="3" id="KW-1185">Reference proteome</keyword>
<feature type="region of interest" description="Disordered" evidence="1">
    <location>
        <begin position="400"/>
        <end position="451"/>
    </location>
</feature>
<organism evidence="2 3">
    <name type="scientific">Zopfia rhizophila CBS 207.26</name>
    <dbReference type="NCBI Taxonomy" id="1314779"/>
    <lineage>
        <taxon>Eukaryota</taxon>
        <taxon>Fungi</taxon>
        <taxon>Dikarya</taxon>
        <taxon>Ascomycota</taxon>
        <taxon>Pezizomycotina</taxon>
        <taxon>Dothideomycetes</taxon>
        <taxon>Dothideomycetes incertae sedis</taxon>
        <taxon>Zopfiaceae</taxon>
        <taxon>Zopfia</taxon>
    </lineage>
</organism>
<accession>A0A6A6DGT3</accession>
<protein>
    <submittedName>
        <fullName evidence="2">Uncharacterized protein</fullName>
    </submittedName>
</protein>
<feature type="region of interest" description="Disordered" evidence="1">
    <location>
        <begin position="512"/>
        <end position="539"/>
    </location>
</feature>